<evidence type="ECO:0000313" key="1">
    <source>
        <dbReference type="EMBL" id="MPM31035.1"/>
    </source>
</evidence>
<dbReference type="EMBL" id="VSSQ01005961">
    <property type="protein sequence ID" value="MPM31035.1"/>
    <property type="molecule type" value="Genomic_DNA"/>
</dbReference>
<reference evidence="1" key="1">
    <citation type="submission" date="2019-08" db="EMBL/GenBank/DDBJ databases">
        <authorList>
            <person name="Kucharzyk K."/>
            <person name="Murdoch R.W."/>
            <person name="Higgins S."/>
            <person name="Loffler F."/>
        </authorList>
    </citation>
    <scope>NUCLEOTIDE SEQUENCE</scope>
</reference>
<gene>
    <name evidence="1" type="ORF">SDC9_77588</name>
</gene>
<dbReference type="AlphaFoldDB" id="A0A644YR24"/>
<protein>
    <submittedName>
        <fullName evidence="1">Uncharacterized protein</fullName>
    </submittedName>
</protein>
<comment type="caution">
    <text evidence="1">The sequence shown here is derived from an EMBL/GenBank/DDBJ whole genome shotgun (WGS) entry which is preliminary data.</text>
</comment>
<name>A0A644YR24_9ZZZZ</name>
<sequence length="79" mass="8712">MRAYLLGGDEVYEFNLANRALRVLCAAPPNYGNSLELPHLQSITSEALYVAWPVTHGLIPGYEVYRISASSGEAVRVYP</sequence>
<organism evidence="1">
    <name type="scientific">bioreactor metagenome</name>
    <dbReference type="NCBI Taxonomy" id="1076179"/>
    <lineage>
        <taxon>unclassified sequences</taxon>
        <taxon>metagenomes</taxon>
        <taxon>ecological metagenomes</taxon>
    </lineage>
</organism>
<proteinExistence type="predicted"/>
<accession>A0A644YR24</accession>